<dbReference type="KEGG" id="pyr:P186_1957"/>
<dbReference type="Gene3D" id="3.90.25.10">
    <property type="entry name" value="UDP-galactose 4-epimerase, domain 1"/>
    <property type="match status" value="1"/>
</dbReference>
<dbReference type="EMBL" id="CP003098">
    <property type="protein sequence ID" value="AET33359.1"/>
    <property type="molecule type" value="Genomic_DNA"/>
</dbReference>
<dbReference type="InterPro" id="IPR036291">
    <property type="entry name" value="NAD(P)-bd_dom_sf"/>
</dbReference>
<evidence type="ECO:0000313" key="3">
    <source>
        <dbReference type="Proteomes" id="UP000005867"/>
    </source>
</evidence>
<dbReference type="InterPro" id="IPR029903">
    <property type="entry name" value="RmlD-like-bd"/>
</dbReference>
<protein>
    <submittedName>
        <fullName evidence="2">dTDP-4-dehydrorhamnose reductase</fullName>
    </submittedName>
</protein>
<evidence type="ECO:0000313" key="2">
    <source>
        <dbReference type="EMBL" id="AET33359.1"/>
    </source>
</evidence>
<dbReference type="AlphaFoldDB" id="G7VHZ9"/>
<dbReference type="InterPro" id="IPR005913">
    <property type="entry name" value="dTDP_dehydrorham_reduct"/>
</dbReference>
<dbReference type="CDD" id="cd05254">
    <property type="entry name" value="dTDP_HR_like_SDR_e"/>
    <property type="match status" value="1"/>
</dbReference>
<dbReference type="NCBIfam" id="TIGR01214">
    <property type="entry name" value="rmlD"/>
    <property type="match status" value="1"/>
</dbReference>
<accession>G7VHZ9</accession>
<keyword evidence="3" id="KW-1185">Reference proteome</keyword>
<organism evidence="2 3">
    <name type="scientific">Pyrobaculum ferrireducens</name>
    <dbReference type="NCBI Taxonomy" id="1104324"/>
    <lineage>
        <taxon>Archaea</taxon>
        <taxon>Thermoproteota</taxon>
        <taxon>Thermoprotei</taxon>
        <taxon>Thermoproteales</taxon>
        <taxon>Thermoproteaceae</taxon>
        <taxon>Pyrobaculum</taxon>
    </lineage>
</organism>
<reference evidence="2 3" key="1">
    <citation type="journal article" date="2012" name="J. Bacteriol.">
        <title>Complete genome sequence of strain 1860, a crenarchaeon of the genus pyrobaculum able to grow with various electron acceptors.</title>
        <authorList>
            <person name="Mardanov A.V."/>
            <person name="Gumerov V.M."/>
            <person name="Slobodkina G.B."/>
            <person name="Beletsky A.V."/>
            <person name="Bonch-Osmolovskaya E.A."/>
            <person name="Ravin N.V."/>
            <person name="Skryabin K.G."/>
        </authorList>
    </citation>
    <scope>NUCLEOTIDE SEQUENCE [LARGE SCALE GENOMIC DNA]</scope>
    <source>
        <strain evidence="2 3">1860</strain>
    </source>
</reference>
<feature type="domain" description="RmlD-like substrate binding" evidence="1">
    <location>
        <begin position="2"/>
        <end position="277"/>
    </location>
</feature>
<dbReference type="PANTHER" id="PTHR10491">
    <property type="entry name" value="DTDP-4-DEHYDRORHAMNOSE REDUCTASE"/>
    <property type="match status" value="1"/>
</dbReference>
<dbReference type="PANTHER" id="PTHR10491:SF4">
    <property type="entry name" value="METHIONINE ADENOSYLTRANSFERASE 2 SUBUNIT BETA"/>
    <property type="match status" value="1"/>
</dbReference>
<proteinExistence type="predicted"/>
<dbReference type="OrthoDB" id="4907at2157"/>
<dbReference type="RefSeq" id="WP_014289184.1">
    <property type="nucleotide sequence ID" value="NC_016645.1"/>
</dbReference>
<evidence type="ECO:0000259" key="1">
    <source>
        <dbReference type="Pfam" id="PF04321"/>
    </source>
</evidence>
<dbReference type="GeneID" id="11596450"/>
<dbReference type="HOGENOM" id="CLU_045518_1_2_2"/>
<gene>
    <name evidence="2" type="ORF">P186_1957</name>
</gene>
<dbReference type="Pfam" id="PF04321">
    <property type="entry name" value="RmlD_sub_bind"/>
    <property type="match status" value="1"/>
</dbReference>
<dbReference type="BioCyc" id="PSP1104324:GJSN-1915-MONOMER"/>
<dbReference type="SUPFAM" id="SSF51735">
    <property type="entry name" value="NAD(P)-binding Rossmann-fold domains"/>
    <property type="match status" value="1"/>
</dbReference>
<name>G7VHZ9_9CREN</name>
<sequence length="292" mass="31899">MILVTGASSSPGFKILERLRREGWEVLGIYNQHPVEGAVQWDLAKDPVGVLERFSPDAVVHAAALGDVDRCEVEPALCYRVNAVTTREIARWCSKRGAALVYLSTDYVFPGDRGSYREEDPPRPVNYYGLTKLLGEEAALAAGGAVVRVAWIYGFGPGRQNFGRTVVEKLSRGEEVRAVVDQWGSPTLNTLIAEVVAKVLEKSISGILHAAGPRLSRYEFALAIAEAFGFSKELVKPIKAADLSFKAPRPRDSSLDSSLAVSTLGVPVNDIRYALSIFKKEWEEGRHADGRG</sequence>
<dbReference type="STRING" id="1104324.P186_1957"/>
<dbReference type="Proteomes" id="UP000005867">
    <property type="component" value="Chromosome"/>
</dbReference>
<dbReference type="Gene3D" id="3.40.50.720">
    <property type="entry name" value="NAD(P)-binding Rossmann-like Domain"/>
    <property type="match status" value="1"/>
</dbReference>
<dbReference type="eggNOG" id="arCOG01367">
    <property type="taxonomic scope" value="Archaea"/>
</dbReference>